<feature type="region of interest" description="Disordered" evidence="1">
    <location>
        <begin position="123"/>
        <end position="151"/>
    </location>
</feature>
<dbReference type="Proteomes" id="UP000001514">
    <property type="component" value="Unassembled WGS sequence"/>
</dbReference>
<feature type="region of interest" description="Disordered" evidence="1">
    <location>
        <begin position="421"/>
        <end position="445"/>
    </location>
</feature>
<dbReference type="GO" id="GO:0005635">
    <property type="term" value="C:nuclear envelope"/>
    <property type="evidence" value="ECO:0000318"/>
    <property type="project" value="GO_Central"/>
</dbReference>
<dbReference type="KEGG" id="smo:SELMODRAFT_437699"/>
<protein>
    <submittedName>
        <fullName evidence="2">Uncharacterized protein</fullName>
    </submittedName>
</protein>
<evidence type="ECO:0000313" key="3">
    <source>
        <dbReference type="Proteomes" id="UP000001514"/>
    </source>
</evidence>
<feature type="compositionally biased region" description="Polar residues" evidence="1">
    <location>
        <begin position="432"/>
        <end position="445"/>
    </location>
</feature>
<sequence length="527" mass="56203">MAPPEVGDRTPYAGSGGSSSKLKLKKGSSSSARISTPYERPAAAARHPRQAAALAESKEGWIGGRIVGSASRILTKSATFLYTSLFKRQAPAIAAPPRPNAEVELDGTGDDIPSLELAFPSNEQVAKDDRDDARLENGPCDPVRVENGPCDPVEADDLESILVEKELTREQCERYIKLIRSRFYGDEHVSKPSTSVSRAQRWTPIQVPISGGRELLKKRDSAENSSPLARGTKDLSPTGSMSFRGPSILPSVAQKRKPHADSMDLTCFRKTKERTGFKLSAPSQSTRTAGRILDTLEKSPFRDLDARKTTEASRVSSGKRVTAAENVLSSTDTVPENPPLYKTKRGGLAPLTGLSTSSSFTFPSTRSRSGPEPPTPKIPSPPSVITRDQTKTRSVTVSFANGTASDIDKFAARVEKASSILEGNFGGGGAPSLTSSPSASGFEAGSSSRFLAARGDDDGKKTISVAFDPAKEKEHSLFEAKSEKFLVGAQSPAPPDSNPPNSSNGGFSVVAGPEKISKRKKSAKRMR</sequence>
<proteinExistence type="predicted"/>
<accession>D8QNZ3</accession>
<dbReference type="STRING" id="88036.D8QNZ3"/>
<feature type="region of interest" description="Disordered" evidence="1">
    <location>
        <begin position="481"/>
        <end position="527"/>
    </location>
</feature>
<dbReference type="InParanoid" id="D8QNZ3"/>
<feature type="region of interest" description="Disordered" evidence="1">
    <location>
        <begin position="304"/>
        <end position="392"/>
    </location>
</feature>
<dbReference type="HOGENOM" id="CLU_517208_0_0_1"/>
<dbReference type="Gramene" id="EFJ38840">
    <property type="protein sequence ID" value="EFJ38840"/>
    <property type="gene ID" value="SELMODRAFT_437699"/>
</dbReference>
<dbReference type="PANTHER" id="PTHR33416">
    <property type="entry name" value="NUCLEAR PORE COMPLEX PROTEIN NUP1"/>
    <property type="match status" value="1"/>
</dbReference>
<feature type="compositionally biased region" description="Basic and acidic residues" evidence="1">
    <location>
        <begin position="125"/>
        <end position="135"/>
    </location>
</feature>
<feature type="compositionally biased region" description="Pro residues" evidence="1">
    <location>
        <begin position="371"/>
        <end position="382"/>
    </location>
</feature>
<name>D8QNZ3_SELML</name>
<gene>
    <name evidence="2" type="ORF">SELMODRAFT_437699</name>
</gene>
<reference evidence="2 3" key="1">
    <citation type="journal article" date="2011" name="Science">
        <title>The Selaginella genome identifies genetic changes associated with the evolution of vascular plants.</title>
        <authorList>
            <person name="Banks J.A."/>
            <person name="Nishiyama T."/>
            <person name="Hasebe M."/>
            <person name="Bowman J.L."/>
            <person name="Gribskov M."/>
            <person name="dePamphilis C."/>
            <person name="Albert V.A."/>
            <person name="Aono N."/>
            <person name="Aoyama T."/>
            <person name="Ambrose B.A."/>
            <person name="Ashton N.W."/>
            <person name="Axtell M.J."/>
            <person name="Barker E."/>
            <person name="Barker M.S."/>
            <person name="Bennetzen J.L."/>
            <person name="Bonawitz N.D."/>
            <person name="Chapple C."/>
            <person name="Cheng C."/>
            <person name="Correa L.G."/>
            <person name="Dacre M."/>
            <person name="DeBarry J."/>
            <person name="Dreyer I."/>
            <person name="Elias M."/>
            <person name="Engstrom E.M."/>
            <person name="Estelle M."/>
            <person name="Feng L."/>
            <person name="Finet C."/>
            <person name="Floyd S.K."/>
            <person name="Frommer W.B."/>
            <person name="Fujita T."/>
            <person name="Gramzow L."/>
            <person name="Gutensohn M."/>
            <person name="Harholt J."/>
            <person name="Hattori M."/>
            <person name="Heyl A."/>
            <person name="Hirai T."/>
            <person name="Hiwatashi Y."/>
            <person name="Ishikawa M."/>
            <person name="Iwata M."/>
            <person name="Karol K.G."/>
            <person name="Koehler B."/>
            <person name="Kolukisaoglu U."/>
            <person name="Kubo M."/>
            <person name="Kurata T."/>
            <person name="Lalonde S."/>
            <person name="Li K."/>
            <person name="Li Y."/>
            <person name="Litt A."/>
            <person name="Lyons E."/>
            <person name="Manning G."/>
            <person name="Maruyama T."/>
            <person name="Michael T.P."/>
            <person name="Mikami K."/>
            <person name="Miyazaki S."/>
            <person name="Morinaga S."/>
            <person name="Murata T."/>
            <person name="Mueller-Roeber B."/>
            <person name="Nelson D.R."/>
            <person name="Obara M."/>
            <person name="Oguri Y."/>
            <person name="Olmstead R.G."/>
            <person name="Onodera N."/>
            <person name="Petersen B.L."/>
            <person name="Pils B."/>
            <person name="Prigge M."/>
            <person name="Rensing S.A."/>
            <person name="Riano-Pachon D.M."/>
            <person name="Roberts A.W."/>
            <person name="Sato Y."/>
            <person name="Scheller H.V."/>
            <person name="Schulz B."/>
            <person name="Schulz C."/>
            <person name="Shakirov E.V."/>
            <person name="Shibagaki N."/>
            <person name="Shinohara N."/>
            <person name="Shippen D.E."/>
            <person name="Soerensen I."/>
            <person name="Sotooka R."/>
            <person name="Sugimoto N."/>
            <person name="Sugita M."/>
            <person name="Sumikawa N."/>
            <person name="Tanurdzic M."/>
            <person name="Theissen G."/>
            <person name="Ulvskov P."/>
            <person name="Wakazuki S."/>
            <person name="Weng J.K."/>
            <person name="Willats W.W."/>
            <person name="Wipf D."/>
            <person name="Wolf P.G."/>
            <person name="Yang L."/>
            <person name="Zimmer A.D."/>
            <person name="Zhu Q."/>
            <person name="Mitros T."/>
            <person name="Hellsten U."/>
            <person name="Loque D."/>
            <person name="Otillar R."/>
            <person name="Salamov A."/>
            <person name="Schmutz J."/>
            <person name="Shapiro H."/>
            <person name="Lindquist E."/>
            <person name="Lucas S."/>
            <person name="Rokhsar D."/>
            <person name="Grigoriev I.V."/>
        </authorList>
    </citation>
    <scope>NUCLEOTIDE SEQUENCE [LARGE SCALE GENOMIC DNA]</scope>
</reference>
<feature type="region of interest" description="Disordered" evidence="1">
    <location>
        <begin position="212"/>
        <end position="262"/>
    </location>
</feature>
<keyword evidence="3" id="KW-1185">Reference proteome</keyword>
<feature type="region of interest" description="Disordered" evidence="1">
    <location>
        <begin position="1"/>
        <end position="51"/>
    </location>
</feature>
<feature type="compositionally biased region" description="Low complexity" evidence="1">
    <location>
        <begin position="40"/>
        <end position="51"/>
    </location>
</feature>
<dbReference type="EMBL" id="GL377565">
    <property type="protein sequence ID" value="EFJ38840.1"/>
    <property type="molecule type" value="Genomic_DNA"/>
</dbReference>
<dbReference type="GO" id="GO:0071763">
    <property type="term" value="P:nuclear membrane organization"/>
    <property type="evidence" value="ECO:0000318"/>
    <property type="project" value="GO_Central"/>
</dbReference>
<evidence type="ECO:0000313" key="2">
    <source>
        <dbReference type="EMBL" id="EFJ38840.1"/>
    </source>
</evidence>
<organism evidence="3">
    <name type="scientific">Selaginella moellendorffii</name>
    <name type="common">Spikemoss</name>
    <dbReference type="NCBI Taxonomy" id="88036"/>
    <lineage>
        <taxon>Eukaryota</taxon>
        <taxon>Viridiplantae</taxon>
        <taxon>Streptophyta</taxon>
        <taxon>Embryophyta</taxon>
        <taxon>Tracheophyta</taxon>
        <taxon>Lycopodiopsida</taxon>
        <taxon>Selaginellales</taxon>
        <taxon>Selaginellaceae</taxon>
        <taxon>Selaginella</taxon>
    </lineage>
</organism>
<feature type="compositionally biased region" description="Basic residues" evidence="1">
    <location>
        <begin position="517"/>
        <end position="527"/>
    </location>
</feature>
<evidence type="ECO:0000256" key="1">
    <source>
        <dbReference type="SAM" id="MobiDB-lite"/>
    </source>
</evidence>
<dbReference type="AlphaFoldDB" id="D8QNZ3"/>
<feature type="compositionally biased region" description="Low complexity" evidence="1">
    <location>
        <begin position="350"/>
        <end position="370"/>
    </location>
</feature>
<dbReference type="PANTHER" id="PTHR33416:SF20">
    <property type="entry name" value="NUCLEAR PORE COMPLEX PROTEIN NUP1"/>
    <property type="match status" value="1"/>
</dbReference>